<organism evidence="1 2">
    <name type="scientific">Cetraspora pellucida</name>
    <dbReference type="NCBI Taxonomy" id="1433469"/>
    <lineage>
        <taxon>Eukaryota</taxon>
        <taxon>Fungi</taxon>
        <taxon>Fungi incertae sedis</taxon>
        <taxon>Mucoromycota</taxon>
        <taxon>Glomeromycotina</taxon>
        <taxon>Glomeromycetes</taxon>
        <taxon>Diversisporales</taxon>
        <taxon>Gigasporaceae</taxon>
        <taxon>Cetraspora</taxon>
    </lineage>
</organism>
<dbReference type="AlphaFoldDB" id="A0A9N9DFV3"/>
<gene>
    <name evidence="1" type="ORF">CPELLU_LOCUS8513</name>
</gene>
<keyword evidence="2" id="KW-1185">Reference proteome</keyword>
<evidence type="ECO:0000313" key="1">
    <source>
        <dbReference type="EMBL" id="CAG8633631.1"/>
    </source>
</evidence>
<dbReference type="EMBL" id="CAJVQA010006076">
    <property type="protein sequence ID" value="CAG8633631.1"/>
    <property type="molecule type" value="Genomic_DNA"/>
</dbReference>
<evidence type="ECO:0000313" key="2">
    <source>
        <dbReference type="Proteomes" id="UP000789759"/>
    </source>
</evidence>
<dbReference type="Proteomes" id="UP000789759">
    <property type="component" value="Unassembled WGS sequence"/>
</dbReference>
<comment type="caution">
    <text evidence="1">The sequence shown here is derived from an EMBL/GenBank/DDBJ whole genome shotgun (WGS) entry which is preliminary data.</text>
</comment>
<sequence>MIIIKLEPGPVTFHDGYTIFIKENDFCIYLIETNGRSQDKLTANTTTTYNTIPNPNSRQYCGCIILEQ</sequence>
<protein>
    <submittedName>
        <fullName evidence="1">15113_t:CDS:1</fullName>
    </submittedName>
</protein>
<reference evidence="1" key="1">
    <citation type="submission" date="2021-06" db="EMBL/GenBank/DDBJ databases">
        <authorList>
            <person name="Kallberg Y."/>
            <person name="Tangrot J."/>
            <person name="Rosling A."/>
        </authorList>
    </citation>
    <scope>NUCLEOTIDE SEQUENCE</scope>
    <source>
        <strain evidence="1">FL966</strain>
    </source>
</reference>
<proteinExistence type="predicted"/>
<accession>A0A9N9DFV3</accession>
<name>A0A9N9DFV3_9GLOM</name>